<feature type="region of interest" description="Disordered" evidence="1">
    <location>
        <begin position="222"/>
        <end position="250"/>
    </location>
</feature>
<feature type="region of interest" description="Disordered" evidence="1">
    <location>
        <begin position="94"/>
        <end position="129"/>
    </location>
</feature>
<sequence>MPYPYKAPKYHSKPEATARGVAPRRKHSRSLSTPSRTISGVFDENDPQILQKSLASSDSRLRRRPYRAGVSVDLGHLSKPTRPRILPLTIIVHPATPRTNSPPPRTAHYQRRLRRNDSRTHCTTSNGSSENVLARTVSRYKRVSTRRIFEDGLEDPRRSVIRASMIDTSGILDDDDEDHTSFSPGFHLIQKLANIHSQPKTNFRHSSDYSPLTECISSSFATLSESEPTPAEERVDSEPIPENTHLPSVPSMEVDIDDLFRSLRSPVCGFITDMIPDSTPDQPIQIPQVVVEVAADVPIAS</sequence>
<protein>
    <submittedName>
        <fullName evidence="2">Unplaced genomic scaffold SPHSTscaffold_68, whole genome shotgun sequence</fullName>
    </submittedName>
</protein>
<dbReference type="Proteomes" id="UP000054279">
    <property type="component" value="Unassembled WGS sequence"/>
</dbReference>
<dbReference type="AlphaFoldDB" id="A0A0C9V0C7"/>
<dbReference type="HOGENOM" id="CLU_924924_0_0_1"/>
<name>A0A0C9V0C7_SPHS4</name>
<evidence type="ECO:0000313" key="3">
    <source>
        <dbReference type="Proteomes" id="UP000054279"/>
    </source>
</evidence>
<keyword evidence="3" id="KW-1185">Reference proteome</keyword>
<accession>A0A0C9V0C7</accession>
<proteinExistence type="predicted"/>
<feature type="region of interest" description="Disordered" evidence="1">
    <location>
        <begin position="1"/>
        <end position="44"/>
    </location>
</feature>
<evidence type="ECO:0000313" key="2">
    <source>
        <dbReference type="EMBL" id="KIJ40549.1"/>
    </source>
</evidence>
<organism evidence="2 3">
    <name type="scientific">Sphaerobolus stellatus (strain SS14)</name>
    <dbReference type="NCBI Taxonomy" id="990650"/>
    <lineage>
        <taxon>Eukaryota</taxon>
        <taxon>Fungi</taxon>
        <taxon>Dikarya</taxon>
        <taxon>Basidiomycota</taxon>
        <taxon>Agaricomycotina</taxon>
        <taxon>Agaricomycetes</taxon>
        <taxon>Phallomycetidae</taxon>
        <taxon>Geastrales</taxon>
        <taxon>Sphaerobolaceae</taxon>
        <taxon>Sphaerobolus</taxon>
    </lineage>
</organism>
<gene>
    <name evidence="2" type="ORF">M422DRAFT_256521</name>
</gene>
<reference evidence="2 3" key="1">
    <citation type="submission" date="2014-06" db="EMBL/GenBank/DDBJ databases">
        <title>Evolutionary Origins and Diversification of the Mycorrhizal Mutualists.</title>
        <authorList>
            <consortium name="DOE Joint Genome Institute"/>
            <consortium name="Mycorrhizal Genomics Consortium"/>
            <person name="Kohler A."/>
            <person name="Kuo A."/>
            <person name="Nagy L.G."/>
            <person name="Floudas D."/>
            <person name="Copeland A."/>
            <person name="Barry K.W."/>
            <person name="Cichocki N."/>
            <person name="Veneault-Fourrey C."/>
            <person name="LaButti K."/>
            <person name="Lindquist E.A."/>
            <person name="Lipzen A."/>
            <person name="Lundell T."/>
            <person name="Morin E."/>
            <person name="Murat C."/>
            <person name="Riley R."/>
            <person name="Ohm R."/>
            <person name="Sun H."/>
            <person name="Tunlid A."/>
            <person name="Henrissat B."/>
            <person name="Grigoriev I.V."/>
            <person name="Hibbett D.S."/>
            <person name="Martin F."/>
        </authorList>
    </citation>
    <scope>NUCLEOTIDE SEQUENCE [LARGE SCALE GENOMIC DNA]</scope>
    <source>
        <strain evidence="2 3">SS14</strain>
    </source>
</reference>
<evidence type="ECO:0000256" key="1">
    <source>
        <dbReference type="SAM" id="MobiDB-lite"/>
    </source>
</evidence>
<dbReference type="EMBL" id="KN837143">
    <property type="protein sequence ID" value="KIJ40549.1"/>
    <property type="molecule type" value="Genomic_DNA"/>
</dbReference>